<dbReference type="AlphaFoldDB" id="A0A2M4D7R4"/>
<protein>
    <submittedName>
        <fullName evidence="1">Putative secreted protein</fullName>
    </submittedName>
</protein>
<name>A0A2M4D7R4_ANODA</name>
<reference evidence="1" key="1">
    <citation type="submission" date="2018-01" db="EMBL/GenBank/DDBJ databases">
        <title>An insight into the sialome of Amazonian anophelines.</title>
        <authorList>
            <person name="Ribeiro J.M."/>
            <person name="Scarpassa V."/>
            <person name="Calvo E."/>
        </authorList>
    </citation>
    <scope>NUCLEOTIDE SEQUENCE</scope>
</reference>
<accession>A0A2M4D7R4</accession>
<dbReference type="EMBL" id="GGFL01008930">
    <property type="protein sequence ID" value="MBW73108.1"/>
    <property type="molecule type" value="Transcribed_RNA"/>
</dbReference>
<organism evidence="1">
    <name type="scientific">Anopheles darlingi</name>
    <name type="common">Mosquito</name>
    <dbReference type="NCBI Taxonomy" id="43151"/>
    <lineage>
        <taxon>Eukaryota</taxon>
        <taxon>Metazoa</taxon>
        <taxon>Ecdysozoa</taxon>
        <taxon>Arthropoda</taxon>
        <taxon>Hexapoda</taxon>
        <taxon>Insecta</taxon>
        <taxon>Pterygota</taxon>
        <taxon>Neoptera</taxon>
        <taxon>Endopterygota</taxon>
        <taxon>Diptera</taxon>
        <taxon>Nematocera</taxon>
        <taxon>Culicoidea</taxon>
        <taxon>Culicidae</taxon>
        <taxon>Anophelinae</taxon>
        <taxon>Anopheles</taxon>
    </lineage>
</organism>
<proteinExistence type="predicted"/>
<evidence type="ECO:0000313" key="1">
    <source>
        <dbReference type="EMBL" id="MBW73108.1"/>
    </source>
</evidence>
<sequence length="103" mass="11109">MPSSRTLQLLQLGCIGVNASCDLAGGLAVAANDAHRKLIIIQCGQQSIFLRVLATAKQFGQRRTGRTGKVRARDIIQTTVHGNGVRIEKGTGFHEFHILGCLQ</sequence>